<comment type="caution">
    <text evidence="1">The sequence shown here is derived from an EMBL/GenBank/DDBJ whole genome shotgun (WGS) entry which is preliminary data.</text>
</comment>
<reference evidence="1" key="1">
    <citation type="submission" date="2021-01" db="EMBL/GenBank/DDBJ databases">
        <title>Whole genome shotgun sequence of Virgisporangium ochraceum NBRC 16418.</title>
        <authorList>
            <person name="Komaki H."/>
            <person name="Tamura T."/>
        </authorList>
    </citation>
    <scope>NUCLEOTIDE SEQUENCE</scope>
    <source>
        <strain evidence="1">NBRC 16418</strain>
    </source>
</reference>
<keyword evidence="2" id="KW-1185">Reference proteome</keyword>
<dbReference type="Proteomes" id="UP000635606">
    <property type="component" value="Unassembled WGS sequence"/>
</dbReference>
<proteinExistence type="predicted"/>
<dbReference type="AlphaFoldDB" id="A0A8J3ZY10"/>
<protein>
    <submittedName>
        <fullName evidence="1">Uncharacterized protein</fullName>
    </submittedName>
</protein>
<evidence type="ECO:0000313" key="1">
    <source>
        <dbReference type="EMBL" id="GIJ72182.1"/>
    </source>
</evidence>
<gene>
    <name evidence="1" type="ORF">Voc01_070990</name>
</gene>
<dbReference type="RefSeq" id="WP_203932034.1">
    <property type="nucleotide sequence ID" value="NZ_BOPH01000097.1"/>
</dbReference>
<organism evidence="1 2">
    <name type="scientific">Virgisporangium ochraceum</name>
    <dbReference type="NCBI Taxonomy" id="65505"/>
    <lineage>
        <taxon>Bacteria</taxon>
        <taxon>Bacillati</taxon>
        <taxon>Actinomycetota</taxon>
        <taxon>Actinomycetes</taxon>
        <taxon>Micromonosporales</taxon>
        <taxon>Micromonosporaceae</taxon>
        <taxon>Virgisporangium</taxon>
    </lineage>
</organism>
<evidence type="ECO:0000313" key="2">
    <source>
        <dbReference type="Proteomes" id="UP000635606"/>
    </source>
</evidence>
<dbReference type="EMBL" id="BOPH01000097">
    <property type="protein sequence ID" value="GIJ72182.1"/>
    <property type="molecule type" value="Genomic_DNA"/>
</dbReference>
<sequence>MPARITVYCRDADVRPDPAAMLRELRDADLMTLAEVLDLPEGEEAAVEAMWPHLRIDRAGDTVEVHWRPGGRPIQLDAVHGEEAAAYRTALLEEELPPADGPGARRVVAHLREVRSIVFLEMGLADSNHLAATIGEVLAFHLAEAGDGLVWFYHRDWAAPDARATTLWTTA</sequence>
<name>A0A8J3ZY10_9ACTN</name>
<accession>A0A8J3ZY10</accession>